<accession>A0AAW2FNQ0</accession>
<reference evidence="2 3" key="1">
    <citation type="submission" date="2023-03" db="EMBL/GenBank/DDBJ databases">
        <title>High recombination rates correlate with genetic variation in Cardiocondyla obscurior ants.</title>
        <authorList>
            <person name="Errbii M."/>
        </authorList>
    </citation>
    <scope>NUCLEOTIDE SEQUENCE [LARGE SCALE GENOMIC DNA]</scope>
    <source>
        <strain evidence="2">Alpha-2009</strain>
        <tissue evidence="2">Whole body</tissue>
    </source>
</reference>
<comment type="caution">
    <text evidence="2">The sequence shown here is derived from an EMBL/GenBank/DDBJ whole genome shotgun (WGS) entry which is preliminary data.</text>
</comment>
<keyword evidence="3" id="KW-1185">Reference proteome</keyword>
<evidence type="ECO:0008006" key="4">
    <source>
        <dbReference type="Google" id="ProtNLM"/>
    </source>
</evidence>
<protein>
    <recommendedName>
        <fullName evidence="4">Major facilitator superfamily associated domain-containing protein</fullName>
    </recommendedName>
</protein>
<feature type="transmembrane region" description="Helical" evidence="1">
    <location>
        <begin position="43"/>
        <end position="66"/>
    </location>
</feature>
<proteinExistence type="predicted"/>
<evidence type="ECO:0000256" key="1">
    <source>
        <dbReference type="SAM" id="Phobius"/>
    </source>
</evidence>
<keyword evidence="1" id="KW-1133">Transmembrane helix</keyword>
<evidence type="ECO:0000313" key="3">
    <source>
        <dbReference type="Proteomes" id="UP001430953"/>
    </source>
</evidence>
<dbReference type="Proteomes" id="UP001430953">
    <property type="component" value="Unassembled WGS sequence"/>
</dbReference>
<sequence length="95" mass="10848">MVLCEILTLHAKLDPPHFSLCLLRISAGSFIGGILYKKFGGLITLRIFSVFALFSAFIYFVLYVLYLKHKISDTRNNVKWRQPDDAQNHCVIADT</sequence>
<dbReference type="EMBL" id="JADYXP020000009">
    <property type="protein sequence ID" value="KAL0116366.1"/>
    <property type="molecule type" value="Genomic_DNA"/>
</dbReference>
<dbReference type="AlphaFoldDB" id="A0AAW2FNQ0"/>
<organism evidence="2 3">
    <name type="scientific">Cardiocondyla obscurior</name>
    <dbReference type="NCBI Taxonomy" id="286306"/>
    <lineage>
        <taxon>Eukaryota</taxon>
        <taxon>Metazoa</taxon>
        <taxon>Ecdysozoa</taxon>
        <taxon>Arthropoda</taxon>
        <taxon>Hexapoda</taxon>
        <taxon>Insecta</taxon>
        <taxon>Pterygota</taxon>
        <taxon>Neoptera</taxon>
        <taxon>Endopterygota</taxon>
        <taxon>Hymenoptera</taxon>
        <taxon>Apocrita</taxon>
        <taxon>Aculeata</taxon>
        <taxon>Formicoidea</taxon>
        <taxon>Formicidae</taxon>
        <taxon>Myrmicinae</taxon>
        <taxon>Cardiocondyla</taxon>
    </lineage>
</organism>
<gene>
    <name evidence="2" type="ORF">PUN28_009760</name>
</gene>
<name>A0AAW2FNQ0_9HYME</name>
<keyword evidence="1" id="KW-0812">Transmembrane</keyword>
<evidence type="ECO:0000313" key="2">
    <source>
        <dbReference type="EMBL" id="KAL0116366.1"/>
    </source>
</evidence>
<keyword evidence="1" id="KW-0472">Membrane</keyword>